<accession>A0A6A5N7T0</accession>
<dbReference type="PANTHER" id="PTHR34567:SF3">
    <property type="entry name" value="FK506-BINDING-LIKE PROTEIN"/>
    <property type="match status" value="1"/>
</dbReference>
<sequence length="133" mass="14954">MFCSKVGAVPWRKLVEAKKYLSLHEKVMNWDDSACTEAFDNAKIRFSASIKGIPCAISLPDPDIYIDDIHWNSIVDDELESEKNVSIDEGVVILDPSILYNQIFGCIGWGDAEVVDPSKQHTLVADATYHRRI</sequence>
<reference evidence="2" key="1">
    <citation type="journal article" date="2020" name="Nat. Commun.">
        <title>Genome sequence of the cluster root forming white lupin.</title>
        <authorList>
            <person name="Hufnagel B."/>
            <person name="Marques A."/>
            <person name="Soriano A."/>
            <person name="Marques L."/>
            <person name="Divol F."/>
            <person name="Doumas P."/>
            <person name="Sallet E."/>
            <person name="Mancinotti D."/>
            <person name="Carrere S."/>
            <person name="Marande W."/>
            <person name="Arribat S."/>
            <person name="Keller J."/>
            <person name="Huneau C."/>
            <person name="Blein T."/>
            <person name="Aime D."/>
            <person name="Laguerre M."/>
            <person name="Taylor J."/>
            <person name="Schubert V."/>
            <person name="Nelson M."/>
            <person name="Geu-Flores F."/>
            <person name="Crespi M."/>
            <person name="Gallardo-Guerrero K."/>
            <person name="Delaux P.-M."/>
            <person name="Salse J."/>
            <person name="Berges H."/>
            <person name="Guyot R."/>
            <person name="Gouzy J."/>
            <person name="Peret B."/>
        </authorList>
    </citation>
    <scope>NUCLEOTIDE SEQUENCE [LARGE SCALE GENOMIC DNA]</scope>
    <source>
        <strain evidence="2">cv. Amiga</strain>
    </source>
</reference>
<evidence type="ECO:0000313" key="1">
    <source>
        <dbReference type="EMBL" id="KAE9612478.1"/>
    </source>
</evidence>
<dbReference type="Proteomes" id="UP000447434">
    <property type="component" value="Chromosome 6"/>
</dbReference>
<dbReference type="PANTHER" id="PTHR34567">
    <property type="entry name" value="FK506-BINDING-LIKE PROTEIN"/>
    <property type="match status" value="1"/>
</dbReference>
<evidence type="ECO:0000313" key="2">
    <source>
        <dbReference type="Proteomes" id="UP000447434"/>
    </source>
</evidence>
<comment type="caution">
    <text evidence="1">The sequence shown here is derived from an EMBL/GenBank/DDBJ whole genome shotgun (WGS) entry which is preliminary data.</text>
</comment>
<dbReference type="OrthoDB" id="1415806at2759"/>
<dbReference type="AlphaFoldDB" id="A0A6A5N7T0"/>
<name>A0A6A5N7T0_LUPAL</name>
<organism evidence="1 2">
    <name type="scientific">Lupinus albus</name>
    <name type="common">White lupine</name>
    <name type="synonym">Lupinus termis</name>
    <dbReference type="NCBI Taxonomy" id="3870"/>
    <lineage>
        <taxon>Eukaryota</taxon>
        <taxon>Viridiplantae</taxon>
        <taxon>Streptophyta</taxon>
        <taxon>Embryophyta</taxon>
        <taxon>Tracheophyta</taxon>
        <taxon>Spermatophyta</taxon>
        <taxon>Magnoliopsida</taxon>
        <taxon>eudicotyledons</taxon>
        <taxon>Gunneridae</taxon>
        <taxon>Pentapetalae</taxon>
        <taxon>rosids</taxon>
        <taxon>fabids</taxon>
        <taxon>Fabales</taxon>
        <taxon>Fabaceae</taxon>
        <taxon>Papilionoideae</taxon>
        <taxon>50 kb inversion clade</taxon>
        <taxon>genistoids sensu lato</taxon>
        <taxon>core genistoids</taxon>
        <taxon>Genisteae</taxon>
        <taxon>Lupinus</taxon>
    </lineage>
</organism>
<keyword evidence="2" id="KW-1185">Reference proteome</keyword>
<protein>
    <submittedName>
        <fullName evidence="1">Uncharacterized protein</fullName>
    </submittedName>
</protein>
<proteinExistence type="predicted"/>
<gene>
    <name evidence="1" type="ORF">Lalb_Chr06g0173541</name>
</gene>
<dbReference type="EMBL" id="WOCE01000006">
    <property type="protein sequence ID" value="KAE9612478.1"/>
    <property type="molecule type" value="Genomic_DNA"/>
</dbReference>